<dbReference type="EMBL" id="CM039430">
    <property type="protein sequence ID" value="KAI4344954.1"/>
    <property type="molecule type" value="Genomic_DNA"/>
</dbReference>
<sequence>MVFPQEESLVYDVMLSSVGPGRMSGSDVYHNPSGLDLAMKLHYLRVVYFFEREAAKDLTVFKIKESMFYWFNHYFITCGRFRRTESGRPYIKCNDCGARFIEAKCGKTLDEWLEMKDWPLHKLLVSHQVIGPELSFSPPLLLQVTHFKCGGMSVGLSWAHVLGDPLSASEFMITFGQFIAGLHPNIPSNIPRSAPLAREPRIDPQPEMDPFSAKRVNPVGDHWIPANNCKMDTFSFHLTSAQLNYLQAQIWGPSIEQTPHFESLCALIWRGVAEVRGGSEPKTVTVCRKDPCRGNDPIGNKQLISKVEANFSMVDADLRKLASMLADEGVDERKKIEEAVENDQGATDFFVYGANLTFLDLEEVDLYGFELKGLKPKFVYYTLQGVGDEGAVMVLPWPKGSIKNGSEGRFVTIILPEDQMGKLKTILKDNGLLL</sequence>
<evidence type="ECO:0000313" key="1">
    <source>
        <dbReference type="EMBL" id="KAI4344954.1"/>
    </source>
</evidence>
<reference evidence="1 2" key="1">
    <citation type="journal article" date="2022" name="DNA Res.">
        <title>Chromosomal-level genome assembly of the orchid tree Bauhinia variegata (Leguminosae; Cercidoideae) supports the allotetraploid origin hypothesis of Bauhinia.</title>
        <authorList>
            <person name="Zhong Y."/>
            <person name="Chen Y."/>
            <person name="Zheng D."/>
            <person name="Pang J."/>
            <person name="Liu Y."/>
            <person name="Luo S."/>
            <person name="Meng S."/>
            <person name="Qian L."/>
            <person name="Wei D."/>
            <person name="Dai S."/>
            <person name="Zhou R."/>
        </authorList>
    </citation>
    <scope>NUCLEOTIDE SEQUENCE [LARGE SCALE GENOMIC DNA]</scope>
    <source>
        <strain evidence="1">BV-YZ2020</strain>
    </source>
</reference>
<dbReference type="Proteomes" id="UP000828941">
    <property type="component" value="Chromosome 5"/>
</dbReference>
<name>A0ACB9P814_BAUVA</name>
<protein>
    <submittedName>
        <fullName evidence="1">Uncharacterized protein</fullName>
    </submittedName>
</protein>
<keyword evidence="2" id="KW-1185">Reference proteome</keyword>
<organism evidence="1 2">
    <name type="scientific">Bauhinia variegata</name>
    <name type="common">Purple orchid tree</name>
    <name type="synonym">Phanera variegata</name>
    <dbReference type="NCBI Taxonomy" id="167791"/>
    <lineage>
        <taxon>Eukaryota</taxon>
        <taxon>Viridiplantae</taxon>
        <taxon>Streptophyta</taxon>
        <taxon>Embryophyta</taxon>
        <taxon>Tracheophyta</taxon>
        <taxon>Spermatophyta</taxon>
        <taxon>Magnoliopsida</taxon>
        <taxon>eudicotyledons</taxon>
        <taxon>Gunneridae</taxon>
        <taxon>Pentapetalae</taxon>
        <taxon>rosids</taxon>
        <taxon>fabids</taxon>
        <taxon>Fabales</taxon>
        <taxon>Fabaceae</taxon>
        <taxon>Cercidoideae</taxon>
        <taxon>Cercideae</taxon>
        <taxon>Bauhiniinae</taxon>
        <taxon>Bauhinia</taxon>
    </lineage>
</organism>
<gene>
    <name evidence="1" type="ORF">L6164_012128</name>
</gene>
<evidence type="ECO:0000313" key="2">
    <source>
        <dbReference type="Proteomes" id="UP000828941"/>
    </source>
</evidence>
<accession>A0ACB9P814</accession>
<comment type="caution">
    <text evidence="1">The sequence shown here is derived from an EMBL/GenBank/DDBJ whole genome shotgun (WGS) entry which is preliminary data.</text>
</comment>
<proteinExistence type="predicted"/>